<dbReference type="GO" id="GO:0000976">
    <property type="term" value="F:transcription cis-regulatory region binding"/>
    <property type="evidence" value="ECO:0007669"/>
    <property type="project" value="UniProtKB-ARBA"/>
</dbReference>
<name>A0AAD3TCT4_NEPGR</name>
<evidence type="ECO:0000256" key="5">
    <source>
        <dbReference type="SAM" id="MobiDB-lite"/>
    </source>
</evidence>
<evidence type="ECO:0000259" key="6">
    <source>
        <dbReference type="PROSITE" id="PS51005"/>
    </source>
</evidence>
<dbReference type="GO" id="GO:0006355">
    <property type="term" value="P:regulation of DNA-templated transcription"/>
    <property type="evidence" value="ECO:0007669"/>
    <property type="project" value="InterPro"/>
</dbReference>
<evidence type="ECO:0000256" key="4">
    <source>
        <dbReference type="ARBA" id="ARBA00023242"/>
    </source>
</evidence>
<dbReference type="InterPro" id="IPR036093">
    <property type="entry name" value="NAC_dom_sf"/>
</dbReference>
<reference evidence="7" key="1">
    <citation type="submission" date="2023-05" db="EMBL/GenBank/DDBJ databases">
        <title>Nepenthes gracilis genome sequencing.</title>
        <authorList>
            <person name="Fukushima K."/>
        </authorList>
    </citation>
    <scope>NUCLEOTIDE SEQUENCE</scope>
    <source>
        <strain evidence="7">SING2019-196</strain>
    </source>
</reference>
<keyword evidence="1" id="KW-0805">Transcription regulation</keyword>
<keyword evidence="8" id="KW-1185">Reference proteome</keyword>
<feature type="region of interest" description="Disordered" evidence="5">
    <location>
        <begin position="1"/>
        <end position="23"/>
    </location>
</feature>
<keyword evidence="3" id="KW-0804">Transcription</keyword>
<keyword evidence="2" id="KW-0238">DNA-binding</keyword>
<proteinExistence type="predicted"/>
<dbReference type="Gene3D" id="2.170.150.80">
    <property type="entry name" value="NAC domain"/>
    <property type="match status" value="1"/>
</dbReference>
<dbReference type="PANTHER" id="PTHR31744:SF219">
    <property type="entry name" value="NAC DOMAIN-CONTAINING PROTEIN 4"/>
    <property type="match status" value="1"/>
</dbReference>
<gene>
    <name evidence="7" type="ORF">Nepgr_028835</name>
</gene>
<sequence length="337" mass="38304">MENSSYEHSNEDEAATEFLPPGFRFHPTDEELITHYLSKKVRDSSFTARAIGEVDLNKAEPWDFPRKDKMREKESYFFCFRDRKYPTGLRTNRATKAGYWKATGKDKDIYRDKTLIGMKKTLVFYTGRAPKGQKSNWVIHEYRLEGNYSKHNLPNTAQNDWVISRVFEKSPGGRKKTNISAPAKRGSHAADGRRPPLFRPSKESCETKIPIATTSSTVDSNYNPLASALAGSPSSSQFSNFSSKQDKDRRLLYTDLSVIMQQDQSLLRLLMEGHGCNVKTTSSKAELSQDTGLSGDMNTDMSSAVSCNEMLQRPLEDQQFPSNLDARTDLDFLLNYW</sequence>
<evidence type="ECO:0000256" key="1">
    <source>
        <dbReference type="ARBA" id="ARBA00023015"/>
    </source>
</evidence>
<feature type="domain" description="NAC" evidence="6">
    <location>
        <begin position="19"/>
        <end position="169"/>
    </location>
</feature>
<evidence type="ECO:0000313" key="7">
    <source>
        <dbReference type="EMBL" id="GMH26992.1"/>
    </source>
</evidence>
<dbReference type="AlphaFoldDB" id="A0AAD3TCT4"/>
<accession>A0AAD3TCT4</accession>
<dbReference type="Proteomes" id="UP001279734">
    <property type="component" value="Unassembled WGS sequence"/>
</dbReference>
<evidence type="ECO:0000313" key="8">
    <source>
        <dbReference type="Proteomes" id="UP001279734"/>
    </source>
</evidence>
<dbReference type="SUPFAM" id="SSF101941">
    <property type="entry name" value="NAC domain"/>
    <property type="match status" value="1"/>
</dbReference>
<dbReference type="EMBL" id="BSYO01000032">
    <property type="protein sequence ID" value="GMH26992.1"/>
    <property type="molecule type" value="Genomic_DNA"/>
</dbReference>
<protein>
    <recommendedName>
        <fullName evidence="6">NAC domain-containing protein</fullName>
    </recommendedName>
</protein>
<feature type="region of interest" description="Disordered" evidence="5">
    <location>
        <begin position="171"/>
        <end position="201"/>
    </location>
</feature>
<evidence type="ECO:0000256" key="3">
    <source>
        <dbReference type="ARBA" id="ARBA00023163"/>
    </source>
</evidence>
<comment type="caution">
    <text evidence="7">The sequence shown here is derived from an EMBL/GenBank/DDBJ whole genome shotgun (WGS) entry which is preliminary data.</text>
</comment>
<organism evidence="7 8">
    <name type="scientific">Nepenthes gracilis</name>
    <name type="common">Slender pitcher plant</name>
    <dbReference type="NCBI Taxonomy" id="150966"/>
    <lineage>
        <taxon>Eukaryota</taxon>
        <taxon>Viridiplantae</taxon>
        <taxon>Streptophyta</taxon>
        <taxon>Embryophyta</taxon>
        <taxon>Tracheophyta</taxon>
        <taxon>Spermatophyta</taxon>
        <taxon>Magnoliopsida</taxon>
        <taxon>eudicotyledons</taxon>
        <taxon>Gunneridae</taxon>
        <taxon>Pentapetalae</taxon>
        <taxon>Caryophyllales</taxon>
        <taxon>Nepenthaceae</taxon>
        <taxon>Nepenthes</taxon>
    </lineage>
</organism>
<dbReference type="FunFam" id="2.170.150.80:FF:000006">
    <property type="entry name" value="NAC domain-containing protein 100-like"/>
    <property type="match status" value="1"/>
</dbReference>
<keyword evidence="4" id="KW-0539">Nucleus</keyword>
<feature type="compositionally biased region" description="Basic and acidic residues" evidence="5">
    <location>
        <begin position="188"/>
        <end position="201"/>
    </location>
</feature>
<evidence type="ECO:0000256" key="2">
    <source>
        <dbReference type="ARBA" id="ARBA00023125"/>
    </source>
</evidence>
<dbReference type="Pfam" id="PF02365">
    <property type="entry name" value="NAM"/>
    <property type="match status" value="1"/>
</dbReference>
<dbReference type="PANTHER" id="PTHR31744">
    <property type="entry name" value="PROTEIN CUP-SHAPED COTYLEDON 2-RELATED"/>
    <property type="match status" value="1"/>
</dbReference>
<dbReference type="InterPro" id="IPR003441">
    <property type="entry name" value="NAC-dom"/>
</dbReference>
<dbReference type="PROSITE" id="PS51005">
    <property type="entry name" value="NAC"/>
    <property type="match status" value="1"/>
</dbReference>